<sequence length="311" mass="35217">MSVMLPAMPPTLQEQADLELRLAKRHQLTLSVLLRRVPLHLATACVPHAQLLASLPKLLPAVMQTVPKTCVISSLTAADLTRDEDEYPAFMHYQEHRDGFRCRIQCDPDGWMPEEHVDAMRRNWVAAGREWSEEEATPFPLGASDTATAYVDTHKPAGIRRSQRRGVLLDSSLRLNHRDNVHCKARIFSWISLNRSQTSRNVWNAPSPSALSWSLFTSHTIKSMRVTSPRRPVAAATTISEMSSALLDLALLSYGMPYRISSYHMSFSTVHKIMRALEIPNPENYNDKPLEFSINVWLCDQNKMDLLAAYI</sequence>
<proteinExistence type="predicted"/>
<protein>
    <submittedName>
        <fullName evidence="1">Uncharacterized protein</fullName>
    </submittedName>
</protein>
<dbReference type="InParanoid" id="A0A2H3D894"/>
<keyword evidence="2" id="KW-1185">Reference proteome</keyword>
<organism evidence="1 2">
    <name type="scientific">Armillaria gallica</name>
    <name type="common">Bulbous honey fungus</name>
    <name type="synonym">Armillaria bulbosa</name>
    <dbReference type="NCBI Taxonomy" id="47427"/>
    <lineage>
        <taxon>Eukaryota</taxon>
        <taxon>Fungi</taxon>
        <taxon>Dikarya</taxon>
        <taxon>Basidiomycota</taxon>
        <taxon>Agaricomycotina</taxon>
        <taxon>Agaricomycetes</taxon>
        <taxon>Agaricomycetidae</taxon>
        <taxon>Agaricales</taxon>
        <taxon>Marasmiineae</taxon>
        <taxon>Physalacriaceae</taxon>
        <taxon>Armillaria</taxon>
    </lineage>
</organism>
<reference evidence="2" key="1">
    <citation type="journal article" date="2017" name="Nat. Ecol. Evol.">
        <title>Genome expansion and lineage-specific genetic innovations in the forest pathogenic fungi Armillaria.</title>
        <authorList>
            <person name="Sipos G."/>
            <person name="Prasanna A.N."/>
            <person name="Walter M.C."/>
            <person name="O'Connor E."/>
            <person name="Balint B."/>
            <person name="Krizsan K."/>
            <person name="Kiss B."/>
            <person name="Hess J."/>
            <person name="Varga T."/>
            <person name="Slot J."/>
            <person name="Riley R."/>
            <person name="Boka B."/>
            <person name="Rigling D."/>
            <person name="Barry K."/>
            <person name="Lee J."/>
            <person name="Mihaltcheva S."/>
            <person name="LaButti K."/>
            <person name="Lipzen A."/>
            <person name="Waldron R."/>
            <person name="Moloney N.M."/>
            <person name="Sperisen C."/>
            <person name="Kredics L."/>
            <person name="Vagvoelgyi C."/>
            <person name="Patrignani A."/>
            <person name="Fitzpatrick D."/>
            <person name="Nagy I."/>
            <person name="Doyle S."/>
            <person name="Anderson J.B."/>
            <person name="Grigoriev I.V."/>
            <person name="Gueldener U."/>
            <person name="Muensterkoetter M."/>
            <person name="Nagy L.G."/>
        </authorList>
    </citation>
    <scope>NUCLEOTIDE SEQUENCE [LARGE SCALE GENOMIC DNA]</scope>
    <source>
        <strain evidence="2">Ar21-2</strain>
    </source>
</reference>
<dbReference type="Proteomes" id="UP000217790">
    <property type="component" value="Unassembled WGS sequence"/>
</dbReference>
<dbReference type="EMBL" id="KZ293691">
    <property type="protein sequence ID" value="PBK85287.1"/>
    <property type="molecule type" value="Genomic_DNA"/>
</dbReference>
<name>A0A2H3D894_ARMGA</name>
<evidence type="ECO:0000313" key="2">
    <source>
        <dbReference type="Proteomes" id="UP000217790"/>
    </source>
</evidence>
<gene>
    <name evidence="1" type="ORF">ARMGADRAFT_1087474</name>
</gene>
<evidence type="ECO:0000313" key="1">
    <source>
        <dbReference type="EMBL" id="PBK85287.1"/>
    </source>
</evidence>
<accession>A0A2H3D894</accession>
<dbReference type="OrthoDB" id="2831558at2759"/>
<dbReference type="AlphaFoldDB" id="A0A2H3D894"/>